<organism evidence="9 10">
    <name type="scientific">Rhabdobacter roseus</name>
    <dbReference type="NCBI Taxonomy" id="1655419"/>
    <lineage>
        <taxon>Bacteria</taxon>
        <taxon>Pseudomonadati</taxon>
        <taxon>Bacteroidota</taxon>
        <taxon>Cytophagia</taxon>
        <taxon>Cytophagales</taxon>
        <taxon>Cytophagaceae</taxon>
        <taxon>Rhabdobacter</taxon>
    </lineage>
</organism>
<feature type="transmembrane region" description="Helical" evidence="7">
    <location>
        <begin position="520"/>
        <end position="541"/>
    </location>
</feature>
<sequence length="556" mass="60897">MGDHLLTLLIVIPLLGALLMLAWPHERSSDFRLITLAVMVLEGIVGVLIYLSFDPALSRYQLTEAADWITLPLGTLGTVSIDYALAIDGISLPLVLLAVLVLLVGAISSWTIAQRPRAYFSLYLLLSGSIVGCFLAQDFFLFYLFFEFMLLPMYFLIGLWGGPRREYAAIKFFVYTFFGSLLILIVMIGLYLSVMDPLETARMIGLLEPGVPGSMDAIRQVQQWLVNEQIAPEQIVRTFRFEYLADPANYLPGTLLSPDSTLTLAGVPFRLLAFWLLFVGFAVKLPVVPVHTWLPDAHVEAPTPVSVVLAGILLKVGGYGFIRIVDGFFPAEALHSSVPLAVLGMISIVYGGFNALAQSDLKKMIAFSSVSHMGFVLLGIASFTAEGINGALYQMVSHGLLSAMLFLLAGVLSDRTHNRTIEHYRGLIGPMPRYAVLTGVAFFASLGLPGFSGFVGELFTLMGAFRAEYLPVWVPALSTLGIVLAAAYFLWTFQRMFLGTFWYAQPQDTPLLRDLSARELGLLVPLALLTLLLGLLPGLLFDLTGPTVQAWLSGLR</sequence>
<feature type="transmembrane region" description="Helical" evidence="7">
    <location>
        <begin position="172"/>
        <end position="194"/>
    </location>
</feature>
<dbReference type="GO" id="GO:0003954">
    <property type="term" value="F:NADH dehydrogenase activity"/>
    <property type="evidence" value="ECO:0007669"/>
    <property type="project" value="TreeGrafter"/>
</dbReference>
<dbReference type="Proteomes" id="UP000557307">
    <property type="component" value="Unassembled WGS sequence"/>
</dbReference>
<evidence type="ECO:0000256" key="3">
    <source>
        <dbReference type="ARBA" id="ARBA00022692"/>
    </source>
</evidence>
<evidence type="ECO:0000256" key="7">
    <source>
        <dbReference type="SAM" id="Phobius"/>
    </source>
</evidence>
<dbReference type="EMBL" id="JACHGF010000001">
    <property type="protein sequence ID" value="MBB5282337.1"/>
    <property type="molecule type" value="Genomic_DNA"/>
</dbReference>
<dbReference type="GO" id="GO:0042773">
    <property type="term" value="P:ATP synthesis coupled electron transport"/>
    <property type="evidence" value="ECO:0007669"/>
    <property type="project" value="InterPro"/>
</dbReference>
<feature type="transmembrane region" description="Helical" evidence="7">
    <location>
        <begin position="364"/>
        <end position="385"/>
    </location>
</feature>
<evidence type="ECO:0000313" key="10">
    <source>
        <dbReference type="Proteomes" id="UP000557307"/>
    </source>
</evidence>
<comment type="subcellular location">
    <subcellularLocation>
        <location evidence="1">Endomembrane system</location>
        <topology evidence="1">Multi-pass membrane protein</topology>
    </subcellularLocation>
    <subcellularLocation>
        <location evidence="6">Membrane</location>
        <topology evidence="6">Multi-pass membrane protein</topology>
    </subcellularLocation>
</comment>
<feature type="transmembrane region" description="Helical" evidence="7">
    <location>
        <begin position="337"/>
        <end position="357"/>
    </location>
</feature>
<evidence type="ECO:0000256" key="4">
    <source>
        <dbReference type="ARBA" id="ARBA00022989"/>
    </source>
</evidence>
<feature type="transmembrane region" description="Helical" evidence="7">
    <location>
        <begin position="143"/>
        <end position="160"/>
    </location>
</feature>
<evidence type="ECO:0000256" key="1">
    <source>
        <dbReference type="ARBA" id="ARBA00004127"/>
    </source>
</evidence>
<feature type="transmembrane region" description="Helical" evidence="7">
    <location>
        <begin position="118"/>
        <end position="137"/>
    </location>
</feature>
<keyword evidence="4 7" id="KW-1133">Transmembrane helix</keyword>
<comment type="caution">
    <text evidence="9">The sequence shown here is derived from an EMBL/GenBank/DDBJ whole genome shotgun (WGS) entry which is preliminary data.</text>
</comment>
<evidence type="ECO:0000256" key="6">
    <source>
        <dbReference type="RuleBase" id="RU000320"/>
    </source>
</evidence>
<feature type="domain" description="NADH:quinone oxidoreductase/Mrp antiporter transmembrane" evidence="8">
    <location>
        <begin position="269"/>
        <end position="474"/>
    </location>
</feature>
<keyword evidence="3 6" id="KW-0812">Transmembrane</keyword>
<dbReference type="InterPro" id="IPR010227">
    <property type="entry name" value="NADH_Q_OxRdtase_chainM/4"/>
</dbReference>
<feature type="transmembrane region" description="Helical" evidence="7">
    <location>
        <begin position="83"/>
        <end position="106"/>
    </location>
</feature>
<feature type="transmembrane region" description="Helical" evidence="7">
    <location>
        <begin position="434"/>
        <end position="452"/>
    </location>
</feature>
<feature type="domain" description="NADH:quinone oxidoreductase/Mrp antiporter transmembrane" evidence="8">
    <location>
        <begin position="136"/>
        <end position="192"/>
    </location>
</feature>
<gene>
    <name evidence="9" type="ORF">HNQ92_000458</name>
</gene>
<dbReference type="PANTHER" id="PTHR43507:SF1">
    <property type="entry name" value="NADH-UBIQUINONE OXIDOREDUCTASE CHAIN 4"/>
    <property type="match status" value="1"/>
</dbReference>
<proteinExistence type="inferred from homology"/>
<evidence type="ECO:0000256" key="5">
    <source>
        <dbReference type="ARBA" id="ARBA00023136"/>
    </source>
</evidence>
<dbReference type="RefSeq" id="WP_184170284.1">
    <property type="nucleotide sequence ID" value="NZ_JACHGF010000001.1"/>
</dbReference>
<reference evidence="9 10" key="1">
    <citation type="submission" date="2020-08" db="EMBL/GenBank/DDBJ databases">
        <title>Genomic Encyclopedia of Type Strains, Phase IV (KMG-IV): sequencing the most valuable type-strain genomes for metagenomic binning, comparative biology and taxonomic classification.</title>
        <authorList>
            <person name="Goeker M."/>
        </authorList>
    </citation>
    <scope>NUCLEOTIDE SEQUENCE [LARGE SCALE GENOMIC DNA]</scope>
    <source>
        <strain evidence="9 10">DSM 105074</strain>
    </source>
</reference>
<dbReference type="GO" id="GO:0008137">
    <property type="term" value="F:NADH dehydrogenase (ubiquinone) activity"/>
    <property type="evidence" value="ECO:0007669"/>
    <property type="project" value="InterPro"/>
</dbReference>
<evidence type="ECO:0000259" key="8">
    <source>
        <dbReference type="Pfam" id="PF00361"/>
    </source>
</evidence>
<keyword evidence="5 7" id="KW-0472">Membrane</keyword>
<dbReference type="GO" id="GO:0012505">
    <property type="term" value="C:endomembrane system"/>
    <property type="evidence" value="ECO:0007669"/>
    <property type="project" value="UniProtKB-SubCell"/>
</dbReference>
<name>A0A840TKK6_9BACT</name>
<accession>A0A840TKK6</accession>
<dbReference type="GO" id="GO:0048039">
    <property type="term" value="F:ubiquinone binding"/>
    <property type="evidence" value="ECO:0007669"/>
    <property type="project" value="TreeGrafter"/>
</dbReference>
<comment type="similarity">
    <text evidence="2">Belongs to the complex I subunit 4 family.</text>
</comment>
<dbReference type="NCBIfam" id="TIGR01972">
    <property type="entry name" value="NDH_I_M"/>
    <property type="match status" value="1"/>
</dbReference>
<protein>
    <submittedName>
        <fullName evidence="9">NADH-quinone oxidoreductase subunit M</fullName>
    </submittedName>
</protein>
<feature type="transmembrane region" description="Helical" evidence="7">
    <location>
        <begin position="31"/>
        <end position="53"/>
    </location>
</feature>
<dbReference type="GO" id="GO:0016020">
    <property type="term" value="C:membrane"/>
    <property type="evidence" value="ECO:0007669"/>
    <property type="project" value="UniProtKB-SubCell"/>
</dbReference>
<evidence type="ECO:0000256" key="2">
    <source>
        <dbReference type="ARBA" id="ARBA00009025"/>
    </source>
</evidence>
<feature type="transmembrane region" description="Helical" evidence="7">
    <location>
        <begin position="391"/>
        <end position="413"/>
    </location>
</feature>
<dbReference type="InterPro" id="IPR003918">
    <property type="entry name" value="NADH_UbQ_OxRdtase"/>
</dbReference>
<dbReference type="PRINTS" id="PR01437">
    <property type="entry name" value="NUOXDRDTASE4"/>
</dbReference>
<feature type="transmembrane region" description="Helical" evidence="7">
    <location>
        <begin position="6"/>
        <end position="24"/>
    </location>
</feature>
<feature type="transmembrane region" description="Helical" evidence="7">
    <location>
        <begin position="272"/>
        <end position="294"/>
    </location>
</feature>
<evidence type="ECO:0000313" key="9">
    <source>
        <dbReference type="EMBL" id="MBB5282337.1"/>
    </source>
</evidence>
<dbReference type="AlphaFoldDB" id="A0A840TKK6"/>
<dbReference type="GO" id="GO:0015990">
    <property type="term" value="P:electron transport coupled proton transport"/>
    <property type="evidence" value="ECO:0007669"/>
    <property type="project" value="TreeGrafter"/>
</dbReference>
<feature type="transmembrane region" description="Helical" evidence="7">
    <location>
        <begin position="472"/>
        <end position="491"/>
    </location>
</feature>
<keyword evidence="10" id="KW-1185">Reference proteome</keyword>
<dbReference type="Pfam" id="PF00361">
    <property type="entry name" value="Proton_antipo_M"/>
    <property type="match status" value="2"/>
</dbReference>
<dbReference type="InterPro" id="IPR001750">
    <property type="entry name" value="ND/Mrp_TM"/>
</dbReference>
<dbReference type="PANTHER" id="PTHR43507">
    <property type="entry name" value="NADH-UBIQUINONE OXIDOREDUCTASE CHAIN 4"/>
    <property type="match status" value="1"/>
</dbReference>